<evidence type="ECO:0000256" key="3">
    <source>
        <dbReference type="ARBA" id="ARBA00022729"/>
    </source>
</evidence>
<organism evidence="6 7">
    <name type="scientific">Pseudomonas kulmbachensis</name>
    <dbReference type="NCBI Taxonomy" id="3043408"/>
    <lineage>
        <taxon>Bacteria</taxon>
        <taxon>Pseudomonadati</taxon>
        <taxon>Pseudomonadota</taxon>
        <taxon>Gammaproteobacteria</taxon>
        <taxon>Pseudomonadales</taxon>
        <taxon>Pseudomonadaceae</taxon>
        <taxon>Pseudomonas</taxon>
    </lineage>
</organism>
<dbReference type="InterPro" id="IPR028082">
    <property type="entry name" value="Peripla_BP_I"/>
</dbReference>
<reference evidence="6 7" key="1">
    <citation type="submission" date="2024-10" db="EMBL/GenBank/DDBJ databases">
        <title>Aeromonas and Pseudomonas from the Cagarras Archipelago, Rio de Janeiro, Brazil.</title>
        <authorList>
            <person name="Canellas A.L.B."/>
            <person name="Laport M.S."/>
        </authorList>
    </citation>
    <scope>NUCLEOTIDE SEQUENCE [LARGE SCALE GENOMIC DNA]</scope>
    <source>
        <strain evidence="6 7">CPF-4</strain>
    </source>
</reference>
<dbReference type="PANTHER" id="PTHR46847:SF2">
    <property type="entry name" value="ABC TRANSPORTER SUGAR-BINDING PROTEIN"/>
    <property type="match status" value="1"/>
</dbReference>
<dbReference type="EMBL" id="JBINXB010000046">
    <property type="protein sequence ID" value="MFH6568565.1"/>
    <property type="molecule type" value="Genomic_DNA"/>
</dbReference>
<feature type="domain" description="Periplasmic binding protein" evidence="5">
    <location>
        <begin position="27"/>
        <end position="288"/>
    </location>
</feature>
<dbReference type="PANTHER" id="PTHR46847">
    <property type="entry name" value="D-ALLOSE-BINDING PERIPLASMIC PROTEIN-RELATED"/>
    <property type="match status" value="1"/>
</dbReference>
<dbReference type="CDD" id="cd06324">
    <property type="entry name" value="PBP1_ABC_sugar_binding-like"/>
    <property type="match status" value="1"/>
</dbReference>
<evidence type="ECO:0000256" key="2">
    <source>
        <dbReference type="ARBA" id="ARBA00007639"/>
    </source>
</evidence>
<dbReference type="Gene3D" id="3.40.50.2300">
    <property type="match status" value="2"/>
</dbReference>
<feature type="signal peptide" evidence="4">
    <location>
        <begin position="1"/>
        <end position="22"/>
    </location>
</feature>
<dbReference type="RefSeq" id="WP_261742172.1">
    <property type="nucleotide sequence ID" value="NZ_JBINXA010000016.1"/>
</dbReference>
<dbReference type="InterPro" id="IPR025997">
    <property type="entry name" value="SBP_2_dom"/>
</dbReference>
<feature type="chain" id="PRO_5047542825" evidence="4">
    <location>
        <begin position="23"/>
        <end position="363"/>
    </location>
</feature>
<sequence length="363" mass="40098">MLKFLCQCALVVCLPFSAVAHGATVLFLNPGHADETFWVSYSQFMQAAAKNLHLQLQIRYADRSAPTAVAQAREALKGEVRPDYLVFVNEEYIAPQILRMAKDSGVKLFMVNNALTPEQLSLVGPELERDPYWIGSMVANDEEAGYLMLSEIIRQHGPVSAGQSVDLLAFSGPKNTPAAQLREKGLYRALAEHPEVRLRQRVYGEWNKNRAYDQATLLLKRYPATALIWSANDEMAFGAMQAAQEAGKVVGRDVLFSAVNSSIPALEARIDGRLSALVGGHFTLGGWAMVLIGDDAKGIDISQFGGRNRKVPLLQLIDRQQAQHLLVQVRSETWQVPFARLSAQGKPASWHYPFSLNTVLQAP</sequence>
<keyword evidence="7" id="KW-1185">Reference proteome</keyword>
<evidence type="ECO:0000256" key="4">
    <source>
        <dbReference type="SAM" id="SignalP"/>
    </source>
</evidence>
<dbReference type="Proteomes" id="UP001609821">
    <property type="component" value="Unassembled WGS sequence"/>
</dbReference>
<protein>
    <submittedName>
        <fullName evidence="6">ABC transporter substrate-binding protein</fullName>
    </submittedName>
</protein>
<accession>A0ABW7M584</accession>
<evidence type="ECO:0000313" key="6">
    <source>
        <dbReference type="EMBL" id="MFH6568565.1"/>
    </source>
</evidence>
<evidence type="ECO:0000256" key="1">
    <source>
        <dbReference type="ARBA" id="ARBA00004196"/>
    </source>
</evidence>
<keyword evidence="3 4" id="KW-0732">Signal</keyword>
<evidence type="ECO:0000313" key="7">
    <source>
        <dbReference type="Proteomes" id="UP001609821"/>
    </source>
</evidence>
<dbReference type="Pfam" id="PF13407">
    <property type="entry name" value="Peripla_BP_4"/>
    <property type="match status" value="1"/>
</dbReference>
<comment type="similarity">
    <text evidence="2">Belongs to the bacterial solute-binding protein 2 family.</text>
</comment>
<evidence type="ECO:0000259" key="5">
    <source>
        <dbReference type="Pfam" id="PF13407"/>
    </source>
</evidence>
<dbReference type="SUPFAM" id="SSF53822">
    <property type="entry name" value="Periplasmic binding protein-like I"/>
    <property type="match status" value="1"/>
</dbReference>
<name>A0ABW7M584_9PSED</name>
<comment type="caution">
    <text evidence="6">The sequence shown here is derived from an EMBL/GenBank/DDBJ whole genome shotgun (WGS) entry which is preliminary data.</text>
</comment>
<proteinExistence type="inferred from homology"/>
<comment type="subcellular location">
    <subcellularLocation>
        <location evidence="1">Cell envelope</location>
    </subcellularLocation>
</comment>
<gene>
    <name evidence="6" type="ORF">ACHMWK_21635</name>
</gene>